<dbReference type="EMBL" id="LROM01000059">
    <property type="protein sequence ID" value="OFA07632.1"/>
    <property type="molecule type" value="Genomic_DNA"/>
</dbReference>
<evidence type="ECO:0000313" key="2">
    <source>
        <dbReference type="EMBL" id="OFA07632.1"/>
    </source>
</evidence>
<dbReference type="PATRIC" id="fig|762836.4.peg.1227"/>
<dbReference type="InterPro" id="IPR007383">
    <property type="entry name" value="DUF445"/>
</dbReference>
<comment type="caution">
    <text evidence="2">The sequence shown here is derived from an EMBL/GenBank/DDBJ whole genome shotgun (WGS) entry which is preliminary data.</text>
</comment>
<gene>
    <name evidence="2" type="ORF">DUPY_11770</name>
</gene>
<name>A0A1E7X4U3_9BURK</name>
<evidence type="ECO:0000256" key="1">
    <source>
        <dbReference type="SAM" id="Phobius"/>
    </source>
</evidence>
<organism evidence="2 3">
    <name type="scientific">Duganella phyllosphaerae</name>
    <dbReference type="NCBI Taxonomy" id="762836"/>
    <lineage>
        <taxon>Bacteria</taxon>
        <taxon>Pseudomonadati</taxon>
        <taxon>Pseudomonadota</taxon>
        <taxon>Betaproteobacteria</taxon>
        <taxon>Burkholderiales</taxon>
        <taxon>Oxalobacteraceae</taxon>
        <taxon>Telluria group</taxon>
        <taxon>Duganella</taxon>
    </lineage>
</organism>
<keyword evidence="1" id="KW-0472">Membrane</keyword>
<feature type="transmembrane region" description="Helical" evidence="1">
    <location>
        <begin position="59"/>
        <end position="79"/>
    </location>
</feature>
<dbReference type="AlphaFoldDB" id="A0A1E7X4U3"/>
<feature type="transmembrane region" description="Helical" evidence="1">
    <location>
        <begin position="28"/>
        <end position="47"/>
    </location>
</feature>
<keyword evidence="1" id="KW-0812">Transmembrane</keyword>
<keyword evidence="1" id="KW-1133">Transmembrane helix</keyword>
<dbReference type="RefSeq" id="WP_070246908.1">
    <property type="nucleotide sequence ID" value="NZ_LROM01000059.1"/>
</dbReference>
<accession>A0A1E7X4U3</accession>
<feature type="transmembrane region" description="Helical" evidence="1">
    <location>
        <begin position="405"/>
        <end position="425"/>
    </location>
</feature>
<sequence length="429" mass="47862">MEHEVDIIRQLDDQEEVLQRARLRTMQLVAVGLLLLAALLFALARWQRHAHPAWGYLEAFSEAAMIGAIADWFAVVALFRHPLGIPLWHTAIIPNSKERIGKSLGKFVENHFITEAAINARLREVDIAGKAGRYMQVPANAARLSQWTGPALEKLLHALDQDKMRRMVCDTATRELARLDLASLAGDCIDALIAEDQPQHLVDLLLDQLGEYLSHEENHETIGNMVQSAVNTDSSVVEYALHKAMPRLIRSTIRKVADVRVDRNHPLRARLGAWIAESALRLKADPQWQDAIGRYQHDALASDKIQHMLAGLWDALRARVLADLHTDNPGVPAGVQKLVEKAGHMLTENDDLRAGLNRLLEAGSAQLVRNYRGEVGLFIETQLARWTRDEMSKRIELAIGRDLQFIRINGTVVGGLAGVVIHVILQVTS</sequence>
<dbReference type="Proteomes" id="UP000175989">
    <property type="component" value="Unassembled WGS sequence"/>
</dbReference>
<evidence type="ECO:0008006" key="4">
    <source>
        <dbReference type="Google" id="ProtNLM"/>
    </source>
</evidence>
<dbReference type="Pfam" id="PF04286">
    <property type="entry name" value="DUF445"/>
    <property type="match status" value="1"/>
</dbReference>
<protein>
    <recommendedName>
        <fullName evidence="4">DUF445 domain-containing protein</fullName>
    </recommendedName>
</protein>
<dbReference type="GO" id="GO:0005886">
    <property type="term" value="C:plasma membrane"/>
    <property type="evidence" value="ECO:0007669"/>
    <property type="project" value="TreeGrafter"/>
</dbReference>
<evidence type="ECO:0000313" key="3">
    <source>
        <dbReference type="Proteomes" id="UP000175989"/>
    </source>
</evidence>
<dbReference type="PANTHER" id="PTHR38442">
    <property type="entry name" value="INNER MEMBRANE PROTEIN-RELATED"/>
    <property type="match status" value="1"/>
</dbReference>
<dbReference type="OrthoDB" id="9769590at2"/>
<reference evidence="3" key="1">
    <citation type="journal article" date="2016" name="Front. Microbiol.">
        <title>Molecular Keys to the Janthinobacterium and Duganella spp. Interaction with the Plant Pathogen Fusarium graminearum.</title>
        <authorList>
            <person name="Haack F.S."/>
            <person name="Poehlein A."/>
            <person name="Kroger C."/>
            <person name="Voigt C.A."/>
            <person name="Piepenbring M."/>
            <person name="Bode H.B."/>
            <person name="Daniel R."/>
            <person name="Schafer W."/>
            <person name="Streit W.R."/>
        </authorList>
    </citation>
    <scope>NUCLEOTIDE SEQUENCE [LARGE SCALE GENOMIC DNA]</scope>
    <source>
        <strain evidence="3">T54</strain>
    </source>
</reference>
<proteinExistence type="predicted"/>
<dbReference type="PANTHER" id="PTHR38442:SF1">
    <property type="entry name" value="INNER MEMBRANE PROTEIN"/>
    <property type="match status" value="1"/>
</dbReference>
<keyword evidence="3" id="KW-1185">Reference proteome</keyword>